<protein>
    <submittedName>
        <fullName evidence="3">Uncharacterized protein</fullName>
    </submittedName>
</protein>
<feature type="region of interest" description="Disordered" evidence="1">
    <location>
        <begin position="233"/>
        <end position="271"/>
    </location>
</feature>
<keyword evidence="2" id="KW-1133">Transmembrane helix</keyword>
<feature type="transmembrane region" description="Helical" evidence="2">
    <location>
        <begin position="321"/>
        <end position="342"/>
    </location>
</feature>
<feature type="region of interest" description="Disordered" evidence="1">
    <location>
        <begin position="92"/>
        <end position="134"/>
    </location>
</feature>
<reference evidence="3" key="1">
    <citation type="submission" date="2020-10" db="EMBL/GenBank/DDBJ databases">
        <title>High-Quality Genome Resource of Clonostachys rosea strain S41 by Oxford Nanopore Long-Read Sequencing.</title>
        <authorList>
            <person name="Wang H."/>
        </authorList>
    </citation>
    <scope>NUCLEOTIDE SEQUENCE</scope>
    <source>
        <strain evidence="3">S41</strain>
    </source>
</reference>
<feature type="compositionally biased region" description="Low complexity" evidence="1">
    <location>
        <begin position="233"/>
        <end position="246"/>
    </location>
</feature>
<keyword evidence="2" id="KW-0472">Membrane</keyword>
<accession>A0A8H7K8H0</accession>
<gene>
    <name evidence="3" type="ORF">IM811_009445</name>
</gene>
<evidence type="ECO:0000313" key="4">
    <source>
        <dbReference type="Proteomes" id="UP000616885"/>
    </source>
</evidence>
<evidence type="ECO:0000256" key="1">
    <source>
        <dbReference type="SAM" id="MobiDB-lite"/>
    </source>
</evidence>
<organism evidence="3 4">
    <name type="scientific">Bionectria ochroleuca</name>
    <name type="common">Gliocladium roseum</name>
    <dbReference type="NCBI Taxonomy" id="29856"/>
    <lineage>
        <taxon>Eukaryota</taxon>
        <taxon>Fungi</taxon>
        <taxon>Dikarya</taxon>
        <taxon>Ascomycota</taxon>
        <taxon>Pezizomycotina</taxon>
        <taxon>Sordariomycetes</taxon>
        <taxon>Hypocreomycetidae</taxon>
        <taxon>Hypocreales</taxon>
        <taxon>Bionectriaceae</taxon>
        <taxon>Clonostachys</taxon>
    </lineage>
</organism>
<comment type="caution">
    <text evidence="3">The sequence shown here is derived from an EMBL/GenBank/DDBJ whole genome shotgun (WGS) entry which is preliminary data.</text>
</comment>
<dbReference type="EMBL" id="JADCTT010000021">
    <property type="protein sequence ID" value="KAF9742422.1"/>
    <property type="molecule type" value="Genomic_DNA"/>
</dbReference>
<name>A0A8H7K8H0_BIOOC</name>
<dbReference type="AlphaFoldDB" id="A0A8H7K8H0"/>
<keyword evidence="2" id="KW-0812">Transmembrane</keyword>
<sequence length="378" mass="41916">MNPTYPGPGRRRSSVVANVAVPYHLMPRGTRTTSRRDKYLSVPENGPVQEAIRAHIEHVRSVDYGRNNSIAPVQQPQAVHFQEVQFQDVQFEEPPQKHQSDPTERPEGHVSFAPRVHPSHATRKSSIAPAARKPSMAPIAMKSPFAVRKPLIAPAVLLSPTDSASRNASIAPTDLNSPTAPSFRKMSLIAPTDLYSPTPLSIRKALIAPADRKPSIAPRSLFHQLSEYSLSTAHGPSAASSSGHTGIDSGTSDVEDPSVRPSVSFATEKPPRGMSFARSKSFVHSVQSRARRVSHSVRRSSIWDVYETAKRRGVEIQRKPWAMVVFEYAFYFFLVALVYFAIIRMPLWRGSVWWLHWLMENKFSLTAGFTIPLGVAAL</sequence>
<feature type="compositionally biased region" description="Basic and acidic residues" evidence="1">
    <location>
        <begin position="94"/>
        <end position="108"/>
    </location>
</feature>
<evidence type="ECO:0000256" key="2">
    <source>
        <dbReference type="SAM" id="Phobius"/>
    </source>
</evidence>
<dbReference type="Proteomes" id="UP000616885">
    <property type="component" value="Unassembled WGS sequence"/>
</dbReference>
<proteinExistence type="predicted"/>
<evidence type="ECO:0000313" key="3">
    <source>
        <dbReference type="EMBL" id="KAF9742422.1"/>
    </source>
</evidence>